<dbReference type="PANTHER" id="PTHR30629:SF6">
    <property type="entry name" value="PROPHAGE INTEGRASE INTA-RELATED"/>
    <property type="match status" value="1"/>
</dbReference>
<feature type="domain" description="Tyr recombinase" evidence="5">
    <location>
        <begin position="220"/>
        <end position="397"/>
    </location>
</feature>
<dbReference type="GO" id="GO:0003677">
    <property type="term" value="F:DNA binding"/>
    <property type="evidence" value="ECO:0007669"/>
    <property type="project" value="UniProtKB-KW"/>
</dbReference>
<dbReference type="Pfam" id="PF00589">
    <property type="entry name" value="Phage_integrase"/>
    <property type="match status" value="1"/>
</dbReference>
<comment type="similarity">
    <text evidence="1">Belongs to the 'phage' integrase family.</text>
</comment>
<name>A0AAU6SR03_UNCXX</name>
<dbReference type="AlphaFoldDB" id="A0AAU6SR03"/>
<evidence type="ECO:0000256" key="4">
    <source>
        <dbReference type="ARBA" id="ARBA00023172"/>
    </source>
</evidence>
<dbReference type="GO" id="GO:0015074">
    <property type="term" value="P:DNA integration"/>
    <property type="evidence" value="ECO:0007669"/>
    <property type="project" value="UniProtKB-KW"/>
</dbReference>
<dbReference type="PROSITE" id="PS51898">
    <property type="entry name" value="TYR_RECOMBINASE"/>
    <property type="match status" value="1"/>
</dbReference>
<dbReference type="InterPro" id="IPR010998">
    <property type="entry name" value="Integrase_recombinase_N"/>
</dbReference>
<evidence type="ECO:0000256" key="2">
    <source>
        <dbReference type="ARBA" id="ARBA00022908"/>
    </source>
</evidence>
<accession>A0AAU6SR03</accession>
<proteinExistence type="inferred from homology"/>
<keyword evidence="3" id="KW-0238">DNA-binding</keyword>
<dbReference type="InterPro" id="IPR011010">
    <property type="entry name" value="DNA_brk_join_enz"/>
</dbReference>
<keyword evidence="4" id="KW-0233">DNA recombination</keyword>
<dbReference type="Gene3D" id="1.10.150.130">
    <property type="match status" value="1"/>
</dbReference>
<dbReference type="GO" id="GO:0006310">
    <property type="term" value="P:DNA recombination"/>
    <property type="evidence" value="ECO:0007669"/>
    <property type="project" value="UniProtKB-KW"/>
</dbReference>
<evidence type="ECO:0000259" key="5">
    <source>
        <dbReference type="PROSITE" id="PS51898"/>
    </source>
</evidence>
<evidence type="ECO:0000256" key="3">
    <source>
        <dbReference type="ARBA" id="ARBA00023125"/>
    </source>
</evidence>
<dbReference type="Gene3D" id="1.10.443.10">
    <property type="entry name" value="Intergrase catalytic core"/>
    <property type="match status" value="1"/>
</dbReference>
<dbReference type="InterPro" id="IPR050808">
    <property type="entry name" value="Phage_Integrase"/>
</dbReference>
<dbReference type="SUPFAM" id="SSF56349">
    <property type="entry name" value="DNA breaking-rejoining enzymes"/>
    <property type="match status" value="1"/>
</dbReference>
<keyword evidence="2" id="KW-0229">DNA integration</keyword>
<organism evidence="6">
    <name type="scientific">bacterium 19PA01SH03</name>
    <dbReference type="NCBI Taxonomy" id="2920705"/>
    <lineage>
        <taxon>Bacteria</taxon>
    </lineage>
</organism>
<dbReference type="PANTHER" id="PTHR30629">
    <property type="entry name" value="PROPHAGE INTEGRASE"/>
    <property type="match status" value="1"/>
</dbReference>
<gene>
    <name evidence="6" type="ORF">MRN70_06390</name>
</gene>
<dbReference type="EMBL" id="CP095338">
    <property type="protein sequence ID" value="XAG22426.1"/>
    <property type="molecule type" value="Genomic_DNA"/>
</dbReference>
<reference evidence="6" key="1">
    <citation type="submission" date="2022-03" db="EMBL/GenBank/DDBJ databases">
        <title>Sea Food Isolates.</title>
        <authorList>
            <person name="Li c."/>
        </authorList>
    </citation>
    <scope>NUCLEOTIDE SEQUENCE</scope>
    <source>
        <strain evidence="6">19PA01SH03</strain>
    </source>
</reference>
<sequence>MGIRLNYKVHSQFTVALKISDTQVRKYLRDPMVRQLKDVRSSLYLRFNAARTGGTWWLYQYKNGEQVPHRIGTYPATQAKDIMDLVSATTVQIAKSNVVNFRRFETVDQLIDWHVTRQFKLGKSSKERLANIKSMANRHLMGIFHGEPIMTIDAELIDEELIQPMFESGLSLSYVKAMFNLLKSAYTTAKRLKHIGVNPLADVHFRDFFPDNFSITKAQVRECRLSTDQVPDALKALDFTDNPTRLLVMMMLGHGSRIGETRKAKWCNVSITTKCWTIPSGDTKTRQTMVYPLSDPMIELLQSYRQWQSELGYKGEYLFPIDLRSGSCIYGALASQLVKSVSNAAWSGHDLRKRARSIWADIGIDYMVAETLLNHAKGKLDLAYIHTHIELQKKEAISRYHEWLKSCWRTCFRPVSIDQEIIKKAI</sequence>
<evidence type="ECO:0000313" key="6">
    <source>
        <dbReference type="EMBL" id="XAG22426.1"/>
    </source>
</evidence>
<dbReference type="InterPro" id="IPR013762">
    <property type="entry name" value="Integrase-like_cat_sf"/>
</dbReference>
<protein>
    <submittedName>
        <fullName evidence="6">Site-specific integrase</fullName>
    </submittedName>
</protein>
<dbReference type="InterPro" id="IPR002104">
    <property type="entry name" value="Integrase_catalytic"/>
</dbReference>
<dbReference type="CDD" id="cd00801">
    <property type="entry name" value="INT_P4_C"/>
    <property type="match status" value="1"/>
</dbReference>
<evidence type="ECO:0000256" key="1">
    <source>
        <dbReference type="ARBA" id="ARBA00008857"/>
    </source>
</evidence>